<proteinExistence type="predicted"/>
<dbReference type="GeneID" id="34462383"/>
<feature type="compositionally biased region" description="Polar residues" evidence="1">
    <location>
        <begin position="106"/>
        <end position="120"/>
    </location>
</feature>
<dbReference type="AlphaFoldDB" id="A0A1L9VGK6"/>
<feature type="region of interest" description="Disordered" evidence="1">
    <location>
        <begin position="70"/>
        <end position="140"/>
    </location>
</feature>
<accession>A0A1L9VGK6</accession>
<sequence>MSDDEYYDEFDDIFWIEEPEPDAADDLAATATYDAVFFEDPTFDVDEYYSDWDELSDDYYDEDPTVKRRQRAAELANRKPAGQGPQTIRRRKQSNDIQTGGGGTTRVVSSQAPNPTSFQSVVWKRPEHEKNPVQVMAPGEGEKVALLKNWREVFKNSHPSFGRSRAWRQQKVLDYLDNSVPEFAPSGPVKDLMVEDETSRDVSTDRTPGDSGSGGYASNTTLEKSVSPPSVQDDKTMNPTSVNDLPANNDHSQQSAPPNNENNSNTSTGPPPPASSPVKGRKRKASISIDEDQSAQDTKGRKSKRVAADQDTQPAPASGPVRRSARQTRSQK</sequence>
<evidence type="ECO:0000256" key="1">
    <source>
        <dbReference type="SAM" id="MobiDB-lite"/>
    </source>
</evidence>
<feature type="compositionally biased region" description="Polar residues" evidence="1">
    <location>
        <begin position="216"/>
        <end position="230"/>
    </location>
</feature>
<dbReference type="Proteomes" id="UP000184300">
    <property type="component" value="Unassembled WGS sequence"/>
</dbReference>
<dbReference type="EMBL" id="KV878900">
    <property type="protein sequence ID" value="OJJ83043.1"/>
    <property type="molecule type" value="Genomic_DNA"/>
</dbReference>
<reference evidence="3" key="1">
    <citation type="journal article" date="2017" name="Genome Biol.">
        <title>Comparative genomics reveals high biological diversity and specific adaptations in the industrially and medically important fungal genus Aspergillus.</title>
        <authorList>
            <person name="de Vries R.P."/>
            <person name="Riley R."/>
            <person name="Wiebenga A."/>
            <person name="Aguilar-Osorio G."/>
            <person name="Amillis S."/>
            <person name="Uchima C.A."/>
            <person name="Anderluh G."/>
            <person name="Asadollahi M."/>
            <person name="Askin M."/>
            <person name="Barry K."/>
            <person name="Battaglia E."/>
            <person name="Bayram O."/>
            <person name="Benocci T."/>
            <person name="Braus-Stromeyer S.A."/>
            <person name="Caldana C."/>
            <person name="Canovas D."/>
            <person name="Cerqueira G.C."/>
            <person name="Chen F."/>
            <person name="Chen W."/>
            <person name="Choi C."/>
            <person name="Clum A."/>
            <person name="Dos Santos R.A."/>
            <person name="Damasio A.R."/>
            <person name="Diallinas G."/>
            <person name="Emri T."/>
            <person name="Fekete E."/>
            <person name="Flipphi M."/>
            <person name="Freyberg S."/>
            <person name="Gallo A."/>
            <person name="Gournas C."/>
            <person name="Habgood R."/>
            <person name="Hainaut M."/>
            <person name="Harispe M.L."/>
            <person name="Henrissat B."/>
            <person name="Hilden K.S."/>
            <person name="Hope R."/>
            <person name="Hossain A."/>
            <person name="Karabika E."/>
            <person name="Karaffa L."/>
            <person name="Karanyi Z."/>
            <person name="Krasevec N."/>
            <person name="Kuo A."/>
            <person name="Kusch H."/>
            <person name="LaButti K."/>
            <person name="Lagendijk E.L."/>
            <person name="Lapidus A."/>
            <person name="Levasseur A."/>
            <person name="Lindquist E."/>
            <person name="Lipzen A."/>
            <person name="Logrieco A.F."/>
            <person name="MacCabe A."/>
            <person name="Maekelae M.R."/>
            <person name="Malavazi I."/>
            <person name="Melin P."/>
            <person name="Meyer V."/>
            <person name="Mielnichuk N."/>
            <person name="Miskei M."/>
            <person name="Molnar A.P."/>
            <person name="Mule G."/>
            <person name="Ngan C.Y."/>
            <person name="Orejas M."/>
            <person name="Orosz E."/>
            <person name="Ouedraogo J.P."/>
            <person name="Overkamp K.M."/>
            <person name="Park H.-S."/>
            <person name="Perrone G."/>
            <person name="Piumi F."/>
            <person name="Punt P.J."/>
            <person name="Ram A.F."/>
            <person name="Ramon A."/>
            <person name="Rauscher S."/>
            <person name="Record E."/>
            <person name="Riano-Pachon D.M."/>
            <person name="Robert V."/>
            <person name="Roehrig J."/>
            <person name="Ruller R."/>
            <person name="Salamov A."/>
            <person name="Salih N.S."/>
            <person name="Samson R.A."/>
            <person name="Sandor E."/>
            <person name="Sanguinetti M."/>
            <person name="Schuetze T."/>
            <person name="Sepcic K."/>
            <person name="Shelest E."/>
            <person name="Sherlock G."/>
            <person name="Sophianopoulou V."/>
            <person name="Squina F.M."/>
            <person name="Sun H."/>
            <person name="Susca A."/>
            <person name="Todd R.B."/>
            <person name="Tsang A."/>
            <person name="Unkles S.E."/>
            <person name="van de Wiele N."/>
            <person name="van Rossen-Uffink D."/>
            <person name="Oliveira J.V."/>
            <person name="Vesth T.C."/>
            <person name="Visser J."/>
            <person name="Yu J.-H."/>
            <person name="Zhou M."/>
            <person name="Andersen M.R."/>
            <person name="Archer D.B."/>
            <person name="Baker S.E."/>
            <person name="Benoit I."/>
            <person name="Brakhage A.A."/>
            <person name="Braus G.H."/>
            <person name="Fischer R."/>
            <person name="Frisvad J.C."/>
            <person name="Goldman G.H."/>
            <person name="Houbraken J."/>
            <person name="Oakley B."/>
            <person name="Pocsi I."/>
            <person name="Scazzocchio C."/>
            <person name="Seiboth B."/>
            <person name="vanKuyk P.A."/>
            <person name="Wortman J."/>
            <person name="Dyer P.S."/>
            <person name="Grigoriev I.V."/>
        </authorList>
    </citation>
    <scope>NUCLEOTIDE SEQUENCE [LARGE SCALE GENOMIC DNA]</scope>
    <source>
        <strain evidence="3">CBS 516.65</strain>
    </source>
</reference>
<feature type="region of interest" description="Disordered" evidence="1">
    <location>
        <begin position="179"/>
        <end position="332"/>
    </location>
</feature>
<gene>
    <name evidence="2" type="ORF">ASPGLDRAFT_449335</name>
</gene>
<organism evidence="2 3">
    <name type="scientific">Aspergillus glaucus CBS 516.65</name>
    <dbReference type="NCBI Taxonomy" id="1160497"/>
    <lineage>
        <taxon>Eukaryota</taxon>
        <taxon>Fungi</taxon>
        <taxon>Dikarya</taxon>
        <taxon>Ascomycota</taxon>
        <taxon>Pezizomycotina</taxon>
        <taxon>Eurotiomycetes</taxon>
        <taxon>Eurotiomycetidae</taxon>
        <taxon>Eurotiales</taxon>
        <taxon>Aspergillaceae</taxon>
        <taxon>Aspergillus</taxon>
        <taxon>Aspergillus subgen. Aspergillus</taxon>
    </lineage>
</organism>
<feature type="compositionally biased region" description="Low complexity" evidence="1">
    <location>
        <begin position="255"/>
        <end position="268"/>
    </location>
</feature>
<dbReference type="RefSeq" id="XP_022399741.1">
    <property type="nucleotide sequence ID" value="XM_022546122.1"/>
</dbReference>
<protein>
    <submittedName>
        <fullName evidence="2">Uncharacterized protein</fullName>
    </submittedName>
</protein>
<dbReference type="STRING" id="1160497.A0A1L9VGK6"/>
<evidence type="ECO:0000313" key="3">
    <source>
        <dbReference type="Proteomes" id="UP000184300"/>
    </source>
</evidence>
<keyword evidence="3" id="KW-1185">Reference proteome</keyword>
<evidence type="ECO:0000313" key="2">
    <source>
        <dbReference type="EMBL" id="OJJ83043.1"/>
    </source>
</evidence>
<name>A0A1L9VGK6_ASPGL</name>
<dbReference type="OrthoDB" id="5372734at2759"/>
<feature type="compositionally biased region" description="Basic residues" evidence="1">
    <location>
        <begin position="323"/>
        <end position="332"/>
    </location>
</feature>
<dbReference type="VEuPathDB" id="FungiDB:ASPGLDRAFT_449335"/>
<feature type="compositionally biased region" description="Basic and acidic residues" evidence="1">
    <location>
        <begin position="197"/>
        <end position="208"/>
    </location>
</feature>